<keyword evidence="2" id="KW-1185">Reference proteome</keyword>
<dbReference type="PANTHER" id="PTHR42791:SF1">
    <property type="entry name" value="N-ACETYLTRANSFERASE DOMAIN-CONTAINING PROTEIN"/>
    <property type="match status" value="1"/>
</dbReference>
<name>A0A875S037_EENNA</name>
<evidence type="ECO:0000313" key="1">
    <source>
        <dbReference type="EMBL" id="QPG74776.1"/>
    </source>
</evidence>
<dbReference type="AlphaFoldDB" id="A0A875S037"/>
<dbReference type="OrthoDB" id="410198at2759"/>
<dbReference type="PANTHER" id="PTHR42791">
    <property type="entry name" value="GNAT FAMILY ACETYLTRANSFERASE"/>
    <property type="match status" value="1"/>
</dbReference>
<dbReference type="Proteomes" id="UP000662931">
    <property type="component" value="Chromosome 2"/>
</dbReference>
<organism evidence="1 2">
    <name type="scientific">Eeniella nana</name>
    <name type="common">Yeast</name>
    <name type="synonym">Brettanomyces nanus</name>
    <dbReference type="NCBI Taxonomy" id="13502"/>
    <lineage>
        <taxon>Eukaryota</taxon>
        <taxon>Fungi</taxon>
        <taxon>Dikarya</taxon>
        <taxon>Ascomycota</taxon>
        <taxon>Saccharomycotina</taxon>
        <taxon>Pichiomycetes</taxon>
        <taxon>Pichiales</taxon>
        <taxon>Pichiaceae</taxon>
        <taxon>Brettanomyces</taxon>
    </lineage>
</organism>
<evidence type="ECO:0008006" key="3">
    <source>
        <dbReference type="Google" id="ProtNLM"/>
    </source>
</evidence>
<dbReference type="Gene3D" id="3.40.630.30">
    <property type="match status" value="1"/>
</dbReference>
<proteinExistence type="predicted"/>
<dbReference type="EMBL" id="CP064813">
    <property type="protein sequence ID" value="QPG74776.1"/>
    <property type="molecule type" value="Genomic_DNA"/>
</dbReference>
<accession>A0A875S037</accession>
<dbReference type="KEGG" id="bnn:FOA43_002110"/>
<sequence>MAKVEILTFKDYKKAARTLLKAFDDDNVDRYLTRHLEDQPELKEKCDLLLYEAYVYSHMLKGMVVGVKGDDSENKDSFETVSIWVTPDTRDIDDYITMLRSGYAKLAWLTGAEGRRRVFHDMFRTLAENLDDIMAVDPDRDNMWTLVYLGSTPKARGHGNVRAIMDYMFKNYIDPKDSITYLESSALRNVPIYERFGFRCVADEWLGDKNATIDKARMDVMIRGPKGKKWKFLEETRKRRGYVIPDESGEEVGKQEVTK</sequence>
<evidence type="ECO:0000313" key="2">
    <source>
        <dbReference type="Proteomes" id="UP000662931"/>
    </source>
</evidence>
<dbReference type="InterPro" id="IPR016181">
    <property type="entry name" value="Acyl_CoA_acyltransferase"/>
</dbReference>
<gene>
    <name evidence="1" type="ORF">FOA43_002110</name>
</gene>
<dbReference type="InterPro" id="IPR052523">
    <property type="entry name" value="Trichothecene_AcTrans"/>
</dbReference>
<reference evidence="1" key="1">
    <citation type="submission" date="2020-10" db="EMBL/GenBank/DDBJ databases">
        <authorList>
            <person name="Roach M.J.R."/>
        </authorList>
    </citation>
    <scope>NUCLEOTIDE SEQUENCE</scope>
    <source>
        <strain evidence="1">CBS 1945</strain>
    </source>
</reference>
<protein>
    <recommendedName>
        <fullName evidence="3">N-acetyltransferase domain-containing protein</fullName>
    </recommendedName>
</protein>
<dbReference type="SUPFAM" id="SSF55729">
    <property type="entry name" value="Acyl-CoA N-acyltransferases (Nat)"/>
    <property type="match status" value="1"/>
</dbReference>
<dbReference type="RefSeq" id="XP_038778341.1">
    <property type="nucleotide sequence ID" value="XM_038922413.1"/>
</dbReference>
<dbReference type="GeneID" id="62195511"/>